<evidence type="ECO:0000313" key="2">
    <source>
        <dbReference type="Proteomes" id="UP001281761"/>
    </source>
</evidence>
<dbReference type="Proteomes" id="UP001281761">
    <property type="component" value="Unassembled WGS sequence"/>
</dbReference>
<proteinExistence type="predicted"/>
<reference evidence="1 2" key="1">
    <citation type="journal article" date="2022" name="bioRxiv">
        <title>Genomics of Preaxostyla Flagellates Illuminates Evolutionary Transitions and the Path Towards Mitochondrial Loss.</title>
        <authorList>
            <person name="Novak L.V.F."/>
            <person name="Treitli S.C."/>
            <person name="Pyrih J."/>
            <person name="Halakuc P."/>
            <person name="Pipaliya S.V."/>
            <person name="Vacek V."/>
            <person name="Brzon O."/>
            <person name="Soukal P."/>
            <person name="Eme L."/>
            <person name="Dacks J.B."/>
            <person name="Karnkowska A."/>
            <person name="Elias M."/>
            <person name="Hampl V."/>
        </authorList>
    </citation>
    <scope>NUCLEOTIDE SEQUENCE [LARGE SCALE GENOMIC DNA]</scope>
    <source>
        <strain evidence="1">NAU3</strain>
        <tissue evidence="1">Gut</tissue>
    </source>
</reference>
<name>A0ABQ9XG17_9EUKA</name>
<comment type="caution">
    <text evidence="1">The sequence shown here is derived from an EMBL/GenBank/DDBJ whole genome shotgun (WGS) entry which is preliminary data.</text>
</comment>
<keyword evidence="2" id="KW-1185">Reference proteome</keyword>
<organism evidence="1 2">
    <name type="scientific">Blattamonas nauphoetae</name>
    <dbReference type="NCBI Taxonomy" id="2049346"/>
    <lineage>
        <taxon>Eukaryota</taxon>
        <taxon>Metamonada</taxon>
        <taxon>Preaxostyla</taxon>
        <taxon>Oxymonadida</taxon>
        <taxon>Blattamonas</taxon>
    </lineage>
</organism>
<gene>
    <name evidence="1" type="ORF">BLNAU_13691</name>
</gene>
<accession>A0ABQ9XG17</accession>
<dbReference type="EMBL" id="JARBJD010000119">
    <property type="protein sequence ID" value="KAK2951411.1"/>
    <property type="molecule type" value="Genomic_DNA"/>
</dbReference>
<protein>
    <submittedName>
        <fullName evidence="1">Uncharacterized protein</fullName>
    </submittedName>
</protein>
<sequence>MSPISEQPGNVSIIGTCMKDSQNVLTGGLVPGMSLFSSFFVANTSILRCLTNTVATTENNPSMTHTDPIASHTFINCTWTEASSNTNGGAINADNKGSLSLSSCTFRKCNCTNPSSGSGGGVFFFGNGHGYRLNSDLPYERDSTHSNILFNSNTARRGGAILYSATSGTPMINWFSCIFFNNTATLTKPNINNMTHYCSAGNDLFFYEDRADWNNTLARPGAFTNCFSNSQNPRIAINYATQFDYHTICFPNGSLLSDIFPEPSLIVSTRAEASNEGGCGMNYFLPCKTLGYVGANQLSSSTGEVLVEAGQFTESIDGYNLDLKFMSFIVAGQTVVRHEGTGQVSIESCSFVGKESGDATSSHIISTTTGSLSVTNTHFSSLKVGAGALLRWETSGSISLTDLFFLNLETTQSAPLTIIPAASLSLSGLYFEKCVGASFSDLIVDPSALSQISTIPSSLSTSVSPRASQKDGHELTQRPSYQIAVDGNEGLDEPFCWIPMKKCRSVGRLVDRLGYDFEGEIVVAVGESIEAGIVLVQTQSLVITGASHTDSIVQLKTSTNSLLIIPSTSTLSLSSLTLTLPSSQTSSPVISSSGTLSITSVTFALSSQHTDHSASIISVMSETTALTSCSFDGEDEQIGSFISIYGGSISVSESTFSNVKMKSSFVAGGGNLVLKGNSFSSLVDSTESGSTNVMRVTIGANQKLEITKTDTKSSEFVSCSSKGNGGALNIALLSSGTLAISHTSFTSCSSAVNGGALFVDLSASTSASTSFSSLVFGSGSDVNTAILGSKVFVKSRNLKTDADGVLIGLKPTLSGSLLTTAEKNVFVSNSTSPESLLFFWYPHIDSSGAVHVHSDGEDHTNCGLFELACKTLSHSFTSLKTTRTITLNPVSWIWKSLILTVPVLSTSLFDVKYGIVEFESTCTLVNPSSTAHTSSLFSLSSGTLKLDNTSLDFSNRFVSSHPLFTQTGGSLTLSGMSIENVTRSNGDGSVISSTISSGSLSISECQFSSCVCSSGNGGVMNVELSGTATFAITGTTTFSLCRASGDGNLIHLTRSDLVSFLGGSQTGPLDAIRPNTTSEVAFTSEVHEEFWGIDTNAVSPSTGSLLFYWYPHTTGSVRVTETGTDHPNCGLIELPCSSLDFGHDRLKETGKDIVISSAASLSTSLKPAFAAETIISLSTPQIITLSSNGQIKTDTANTQLTLTTLQFALELSQARSSSVFSVSAGSLVLSGCTFGSSTAPTSLTSSVVSVSGGTFQMIDNSVIQNMSSAHPILSLVGGTTTLVSTTVHSLALTSTAAIVLNDGNLRLEDSSFSSITNTEGDGSVLSAVVSTGKKVSIDSGTISDCSTKGNGGALHVSLVGTGCLEMKGTNGMNFEKCSADVGSRLDLVPNSFRH</sequence>
<evidence type="ECO:0000313" key="1">
    <source>
        <dbReference type="EMBL" id="KAK2951411.1"/>
    </source>
</evidence>